<sequence>MLNDLPELKSIYWSFLPFPCLEKIIVEECPNLKKLPLESRSGKQGENVLFIGYEDKKWIENVEWGDEATKTRFLLSCIQV</sequence>
<reference evidence="1 2" key="1">
    <citation type="submission" date="2024-04" db="EMBL/GenBank/DDBJ databases">
        <title>Genome assembly C_amara_ONT_v2.</title>
        <authorList>
            <person name="Yant L."/>
            <person name="Moore C."/>
            <person name="Slenker M."/>
        </authorList>
    </citation>
    <scope>NUCLEOTIDE SEQUENCE [LARGE SCALE GENOMIC DNA]</scope>
    <source>
        <tissue evidence="1">Leaf</tissue>
    </source>
</reference>
<protein>
    <submittedName>
        <fullName evidence="1">Disease resistance protein</fullName>
    </submittedName>
</protein>
<dbReference type="AlphaFoldDB" id="A0ABD0ZN18"/>
<gene>
    <name evidence="1" type="ORF">V5N11_030103</name>
</gene>
<evidence type="ECO:0000313" key="2">
    <source>
        <dbReference type="Proteomes" id="UP001558713"/>
    </source>
</evidence>
<organism evidence="1 2">
    <name type="scientific">Cardamine amara subsp. amara</name>
    <dbReference type="NCBI Taxonomy" id="228776"/>
    <lineage>
        <taxon>Eukaryota</taxon>
        <taxon>Viridiplantae</taxon>
        <taxon>Streptophyta</taxon>
        <taxon>Embryophyta</taxon>
        <taxon>Tracheophyta</taxon>
        <taxon>Spermatophyta</taxon>
        <taxon>Magnoliopsida</taxon>
        <taxon>eudicotyledons</taxon>
        <taxon>Gunneridae</taxon>
        <taxon>Pentapetalae</taxon>
        <taxon>rosids</taxon>
        <taxon>malvids</taxon>
        <taxon>Brassicales</taxon>
        <taxon>Brassicaceae</taxon>
        <taxon>Cardamineae</taxon>
        <taxon>Cardamine</taxon>
    </lineage>
</organism>
<comment type="caution">
    <text evidence="1">The sequence shown here is derived from an EMBL/GenBank/DDBJ whole genome shotgun (WGS) entry which is preliminary data.</text>
</comment>
<dbReference type="Proteomes" id="UP001558713">
    <property type="component" value="Unassembled WGS sequence"/>
</dbReference>
<name>A0ABD0ZN18_CARAN</name>
<dbReference type="EMBL" id="JBANAX010000713">
    <property type="protein sequence ID" value="KAL1196039.1"/>
    <property type="molecule type" value="Genomic_DNA"/>
</dbReference>
<evidence type="ECO:0000313" key="1">
    <source>
        <dbReference type="EMBL" id="KAL1196039.1"/>
    </source>
</evidence>
<keyword evidence="2" id="KW-1185">Reference proteome</keyword>
<accession>A0ABD0ZN18</accession>
<proteinExistence type="predicted"/>